<name>A0ACA9Y5W7_9ASCO</name>
<evidence type="ECO:0000313" key="1">
    <source>
        <dbReference type="EMBL" id="CAH6720373.1"/>
    </source>
</evidence>
<sequence length="430" mass="49690">MKESMQYLKSKTFQSKEDIKPWLSEYMIKNNNTKIVIERSDKQKIIFKCKKGRQKQIPYGKTRRQITCPFKIRANFSNRAQLWNLSVINENHNHDSIDNIDSTETGTETDNPTDITDLTDNPTDDELQTDHTNVSHPDLSINEMKKRAGHVKNKESVEDKDELLIDYHDVIDVDKVKKALQVFDLTTNDNDELSNAIIYKFQKFLRVELNDKINDSLKMDIVKRIIHESISTYKQIEKSEAQNQMDEKLWFPSNYNNNYSNGFNNGYNNNMVNYNNSYNNSYNNNYSSIPLSPLLNDDIESNTNQLDITLPGINTNLLTPNKKFKDINLLNGFVFPNQLMNTNSVSQVSQNQQSHHQLPPFNSIQNNLPLSPNSSSILPNPANNSTTLNPSSLDKKNMYAINLLLDKQFDKHFADKDKLNKSPIPDYNRL</sequence>
<protein>
    <submittedName>
        <fullName evidence="1">Uncharacterized protein</fullName>
    </submittedName>
</protein>
<evidence type="ECO:0000313" key="2">
    <source>
        <dbReference type="Proteomes" id="UP001152531"/>
    </source>
</evidence>
<dbReference type="EMBL" id="CALSDN010000003">
    <property type="protein sequence ID" value="CAH6720373.1"/>
    <property type="molecule type" value="Genomic_DNA"/>
</dbReference>
<accession>A0ACA9Y5W7</accession>
<organism evidence="1 2">
    <name type="scientific">[Candida] jaroonii</name>
    <dbReference type="NCBI Taxonomy" id="467808"/>
    <lineage>
        <taxon>Eukaryota</taxon>
        <taxon>Fungi</taxon>
        <taxon>Dikarya</taxon>
        <taxon>Ascomycota</taxon>
        <taxon>Saccharomycotina</taxon>
        <taxon>Pichiomycetes</taxon>
        <taxon>Debaryomycetaceae</taxon>
        <taxon>Yamadazyma</taxon>
    </lineage>
</organism>
<gene>
    <name evidence="1" type="ORF">CLIB1444_03S10462</name>
</gene>
<dbReference type="Proteomes" id="UP001152531">
    <property type="component" value="Unassembled WGS sequence"/>
</dbReference>
<reference evidence="1" key="1">
    <citation type="submission" date="2022-06" db="EMBL/GenBank/DDBJ databases">
        <authorList>
            <person name="Legras J.-L."/>
            <person name="Devillers H."/>
            <person name="Grondin C."/>
        </authorList>
    </citation>
    <scope>NUCLEOTIDE SEQUENCE</scope>
    <source>
        <strain evidence="1">CLIB 1444</strain>
    </source>
</reference>
<proteinExistence type="predicted"/>
<keyword evidence="2" id="KW-1185">Reference proteome</keyword>
<comment type="caution">
    <text evidence="1">The sequence shown here is derived from an EMBL/GenBank/DDBJ whole genome shotgun (WGS) entry which is preliminary data.</text>
</comment>